<name>A0A9P7W0X1_9AGAR</name>
<evidence type="ECO:0000313" key="1">
    <source>
        <dbReference type="EMBL" id="KAG7450015.1"/>
    </source>
</evidence>
<dbReference type="RefSeq" id="XP_043043515.1">
    <property type="nucleotide sequence ID" value="XM_043185578.1"/>
</dbReference>
<protein>
    <submittedName>
        <fullName evidence="1">Uncharacterized protein</fullName>
    </submittedName>
</protein>
<dbReference type="GeneID" id="66107875"/>
<comment type="caution">
    <text evidence="1">The sequence shown here is derived from an EMBL/GenBank/DDBJ whole genome shotgun (WGS) entry which is preliminary data.</text>
</comment>
<dbReference type="AlphaFoldDB" id="A0A9P7W0X1"/>
<dbReference type="OrthoDB" id="3254408at2759"/>
<dbReference type="EMBL" id="MU250527">
    <property type="protein sequence ID" value="KAG7450015.1"/>
    <property type="molecule type" value="Genomic_DNA"/>
</dbReference>
<organism evidence="1 2">
    <name type="scientific">Guyanagaster necrorhizus</name>
    <dbReference type="NCBI Taxonomy" id="856835"/>
    <lineage>
        <taxon>Eukaryota</taxon>
        <taxon>Fungi</taxon>
        <taxon>Dikarya</taxon>
        <taxon>Basidiomycota</taxon>
        <taxon>Agaricomycotina</taxon>
        <taxon>Agaricomycetes</taxon>
        <taxon>Agaricomycetidae</taxon>
        <taxon>Agaricales</taxon>
        <taxon>Marasmiineae</taxon>
        <taxon>Physalacriaceae</taxon>
        <taxon>Guyanagaster</taxon>
    </lineage>
</organism>
<gene>
    <name evidence="1" type="ORF">BT62DRAFT_928799</name>
</gene>
<reference evidence="1" key="1">
    <citation type="submission" date="2020-11" db="EMBL/GenBank/DDBJ databases">
        <title>Adaptations for nitrogen fixation in a non-lichenized fungal sporocarp promotes dispersal by wood-feeding termites.</title>
        <authorList>
            <consortium name="DOE Joint Genome Institute"/>
            <person name="Koch R.A."/>
            <person name="Yoon G."/>
            <person name="Arayal U."/>
            <person name="Lail K."/>
            <person name="Amirebrahimi M."/>
            <person name="Labutti K."/>
            <person name="Lipzen A."/>
            <person name="Riley R."/>
            <person name="Barry K."/>
            <person name="Henrissat B."/>
            <person name="Grigoriev I.V."/>
            <person name="Herr J.R."/>
            <person name="Aime M.C."/>
        </authorList>
    </citation>
    <scope>NUCLEOTIDE SEQUENCE</scope>
    <source>
        <strain evidence="1">MCA 3950</strain>
    </source>
</reference>
<proteinExistence type="predicted"/>
<sequence length="169" mass="18991">MNSFLSAVRNSSNDERAFNGPYMCLLCHLFSIDGPFEIILQFPKDNAAVFTVELNNHPVMFINIQGPASFRKHQDTDREMQERFRDLRLRVVTPTLTGISAFGTRLSFYSYDKATNSLCSPAIAADPNITTDVVPQDRWGFDILDATDAACFRGVVNQVKEMCAQLVET</sequence>
<evidence type="ECO:0000313" key="2">
    <source>
        <dbReference type="Proteomes" id="UP000812287"/>
    </source>
</evidence>
<accession>A0A9P7W0X1</accession>
<dbReference type="Proteomes" id="UP000812287">
    <property type="component" value="Unassembled WGS sequence"/>
</dbReference>
<keyword evidence="2" id="KW-1185">Reference proteome</keyword>